<evidence type="ECO:0000256" key="1">
    <source>
        <dbReference type="SAM" id="MobiDB-lite"/>
    </source>
</evidence>
<feature type="transmembrane region" description="Helical" evidence="2">
    <location>
        <begin position="67"/>
        <end position="89"/>
    </location>
</feature>
<feature type="domain" description="Tip attachment protein J HDII-ins2" evidence="3">
    <location>
        <begin position="242"/>
        <end position="364"/>
    </location>
</feature>
<gene>
    <name evidence="4" type="ORF">GO984_03195</name>
</gene>
<feature type="transmembrane region" description="Helical" evidence="2">
    <location>
        <begin position="96"/>
        <end position="114"/>
    </location>
</feature>
<name>A0A6L6WAH5_9RHOB</name>
<proteinExistence type="predicted"/>
<evidence type="ECO:0000256" key="2">
    <source>
        <dbReference type="SAM" id="Phobius"/>
    </source>
</evidence>
<keyword evidence="2" id="KW-0472">Membrane</keyword>
<protein>
    <recommendedName>
        <fullName evidence="3">Tip attachment protein J HDII-ins2 domain-containing protein</fullName>
    </recommendedName>
</protein>
<sequence>MSQTRQEGASVADIVRDAAIEPRFLAAVQVTISRGANSSVVPMDQWHRVRPRSGSHVLIGPRVNGPLAGLLLAAVLPSAAGAVAGAVFASGTLGYALVYAAVSIVGSLLINALIPPPVSPGRATQDDPNHSITGSGNAENRYGVYPTVLGRHQIFPPKTARGYTEGEADNIYFRGRYTFGYGPVALETLRIGTTPITEFEGVELEFLNVDEAETLANLPDLAPLVTAWRQGTEAMSLYPDDVAEDNFSVGLEQDVAVVRTTRDRAVSVTVDVTYQGLVAFDGNNNKQTHSVDVGYRYRRVGDLDWIDAGTETHSGASTANLRFSKTIQLPDEGEYDVEVTRQTEDSEATTVRDDAYLTALRSVQSGSLPSHADIAEVAIRVKASDQLNGQLQDLNGVALQMAPVWNGATWSAPQPVRHPAWIYARSLMGPMLARPIGETRIQIDDLLDWAQQEPHWTCDAVIDQSTTVAEVLDMICATGRARRTLRDLKYSIIRDGGAGPVVQQFSPRNSYGFKGSITFPKEIHGFRVRCLSERLEWQQDEIVAYADGYDASNASEFETLDLRGVVLAKNDATGGNAWRLGRYHLAQAILRPEEFSWSSDLDHLRVNMGDKVRLVHDVPLIGVGSGRISQITSDGSGNLISFTLDEFLSPEAGDYRICLRRGSETELVFRANPPTSYDGIWTVAETVNAAGIKLGDLVSIEEMTQESMEVLITSIQHGEEMQAKLKGVPAAPAVLLADQGAIPPYVPTITTVVPRETLLASAPRIIGSVIEVAADPARVQWVGEVVAQDRFITSSLLAVLLDLESGAEVSRGEVSSNTVTVDLPFVGDYALKIYSRNGAGVLSAAVVEEVSRDAAVVKPDLVQGFGLRVLGDQAHLTWDSLGPVAKHYAIRHLAAGSSGCWNEAVDVERAVVGTSVAVPALAGSYLIKAVGHWGDYSAAPTVILSTIADLVGFNVVQEVALHPDFVGDLDAGLSRTARGLQLLPEGLPPQDSYQATFTSSQITDLSAVMTSRVTAALDWFAFDLGEHWSEWGLWFDVATWSGSEVDPAGLQLQISTTTEDPNDQSAVWTDWAGFLVGDYLARGFRFRVVFTSTSVTTSPVLKALTVTIDVPDRIVEGADIVCPAEGVQVSFDPPFLGKPAIAVDGQGLPVGARSVRTAGNASGFHQQFLDDLGQGVACTFDYIAKGYGRLQ</sequence>
<comment type="caution">
    <text evidence="4">The sequence shown here is derived from an EMBL/GenBank/DDBJ whole genome shotgun (WGS) entry which is preliminary data.</text>
</comment>
<evidence type="ECO:0000313" key="5">
    <source>
        <dbReference type="Proteomes" id="UP000478892"/>
    </source>
</evidence>
<dbReference type="EMBL" id="WQLV01000001">
    <property type="protein sequence ID" value="MVO14806.1"/>
    <property type="molecule type" value="Genomic_DNA"/>
</dbReference>
<dbReference type="Proteomes" id="UP000478892">
    <property type="component" value="Unassembled WGS sequence"/>
</dbReference>
<dbReference type="RefSeq" id="WP_157021082.1">
    <property type="nucleotide sequence ID" value="NZ_WQLV01000001.1"/>
</dbReference>
<organism evidence="4 5">
    <name type="scientific">Parasedimentitalea huanghaiensis</name>
    <dbReference type="NCBI Taxonomy" id="2682100"/>
    <lineage>
        <taxon>Bacteria</taxon>
        <taxon>Pseudomonadati</taxon>
        <taxon>Pseudomonadota</taxon>
        <taxon>Alphaproteobacteria</taxon>
        <taxon>Rhodobacterales</taxon>
        <taxon>Paracoccaceae</taxon>
        <taxon>Parasedimentitalea</taxon>
    </lineage>
</organism>
<accession>A0A6L6WAH5</accession>
<dbReference type="Pfam" id="PF24801">
    <property type="entry name" value="FNIII-A_GpJ"/>
    <property type="match status" value="1"/>
</dbReference>
<dbReference type="NCBIfam" id="NF040662">
    <property type="entry name" value="attach_TipJ_rel"/>
    <property type="match status" value="1"/>
</dbReference>
<keyword evidence="5" id="KW-1185">Reference proteome</keyword>
<keyword evidence="2" id="KW-0812">Transmembrane</keyword>
<keyword evidence="2" id="KW-1133">Transmembrane helix</keyword>
<dbReference type="InterPro" id="IPR055385">
    <property type="entry name" value="GpJ_HDII-ins2"/>
</dbReference>
<evidence type="ECO:0000313" key="4">
    <source>
        <dbReference type="EMBL" id="MVO14806.1"/>
    </source>
</evidence>
<dbReference type="AlphaFoldDB" id="A0A6L6WAH5"/>
<feature type="region of interest" description="Disordered" evidence="1">
    <location>
        <begin position="120"/>
        <end position="139"/>
    </location>
</feature>
<evidence type="ECO:0000259" key="3">
    <source>
        <dbReference type="Pfam" id="PF24801"/>
    </source>
</evidence>
<reference evidence="4 5" key="1">
    <citation type="submission" date="2019-12" db="EMBL/GenBank/DDBJ databases">
        <authorList>
            <person name="Zhang Y.-J."/>
        </authorList>
    </citation>
    <scope>NUCLEOTIDE SEQUENCE [LARGE SCALE GENOMIC DNA]</scope>
    <source>
        <strain evidence="4 5">CY05</strain>
    </source>
</reference>